<keyword evidence="6" id="KW-1185">Reference proteome</keyword>
<dbReference type="Gene3D" id="3.30.710.10">
    <property type="entry name" value="Potassium Channel Kv1.1, Chain A"/>
    <property type="match status" value="1"/>
</dbReference>
<organism evidence="5 6">
    <name type="scientific">Physcomitrium patens</name>
    <name type="common">Spreading-leaved earth moss</name>
    <name type="synonym">Physcomitrella patens</name>
    <dbReference type="NCBI Taxonomy" id="3218"/>
    <lineage>
        <taxon>Eukaryota</taxon>
        <taxon>Viridiplantae</taxon>
        <taxon>Streptophyta</taxon>
        <taxon>Embryophyta</taxon>
        <taxon>Bryophyta</taxon>
        <taxon>Bryophytina</taxon>
        <taxon>Bryopsida</taxon>
        <taxon>Funariidae</taxon>
        <taxon>Funariales</taxon>
        <taxon>Funariaceae</taxon>
        <taxon>Physcomitrium</taxon>
    </lineage>
</organism>
<dbReference type="SMART" id="SM00248">
    <property type="entry name" value="ANK"/>
    <property type="match status" value="2"/>
</dbReference>
<comment type="similarity">
    <text evidence="2">Belongs to the plant 'ANKYRIN-BTB/POZ' family. 'NOOT-BOP-COCH-like' (NBCL) subfamily.</text>
</comment>
<gene>
    <name evidence="5" type="primary">LOC112291367</name>
</gene>
<proteinExistence type="inferred from homology"/>
<reference evidence="5 6" key="1">
    <citation type="journal article" date="2008" name="Science">
        <title>The Physcomitrella genome reveals evolutionary insights into the conquest of land by plants.</title>
        <authorList>
            <person name="Rensing S."/>
            <person name="Lang D."/>
            <person name="Zimmer A."/>
            <person name="Terry A."/>
            <person name="Salamov A."/>
            <person name="Shapiro H."/>
            <person name="Nishiyama T."/>
            <person name="Perroud P.-F."/>
            <person name="Lindquist E."/>
            <person name="Kamisugi Y."/>
            <person name="Tanahashi T."/>
            <person name="Sakakibara K."/>
            <person name="Fujita T."/>
            <person name="Oishi K."/>
            <person name="Shin-I T."/>
            <person name="Kuroki Y."/>
            <person name="Toyoda A."/>
            <person name="Suzuki Y."/>
            <person name="Hashimoto A."/>
            <person name="Yamaguchi K."/>
            <person name="Sugano A."/>
            <person name="Kohara Y."/>
            <person name="Fujiyama A."/>
            <person name="Anterola A."/>
            <person name="Aoki S."/>
            <person name="Ashton N."/>
            <person name="Barbazuk W.B."/>
            <person name="Barker E."/>
            <person name="Bennetzen J."/>
            <person name="Bezanilla M."/>
            <person name="Blankenship R."/>
            <person name="Cho S.H."/>
            <person name="Dutcher S."/>
            <person name="Estelle M."/>
            <person name="Fawcett J.A."/>
            <person name="Gundlach H."/>
            <person name="Hanada K."/>
            <person name="Heyl A."/>
            <person name="Hicks K.A."/>
            <person name="Hugh J."/>
            <person name="Lohr M."/>
            <person name="Mayer K."/>
            <person name="Melkozernov A."/>
            <person name="Murata T."/>
            <person name="Nelson D."/>
            <person name="Pils B."/>
            <person name="Prigge M."/>
            <person name="Reiss B."/>
            <person name="Renner T."/>
            <person name="Rombauts S."/>
            <person name="Rushton P."/>
            <person name="Sanderfoot A."/>
            <person name="Schween G."/>
            <person name="Shiu S.-H."/>
            <person name="Stueber K."/>
            <person name="Theodoulou F.L."/>
            <person name="Tu H."/>
            <person name="Van de Peer Y."/>
            <person name="Verrier P.J."/>
            <person name="Waters E."/>
            <person name="Wood A."/>
            <person name="Yang L."/>
            <person name="Cove D."/>
            <person name="Cuming A."/>
            <person name="Hasebe M."/>
            <person name="Lucas S."/>
            <person name="Mishler D.B."/>
            <person name="Reski R."/>
            <person name="Grigoriev I."/>
            <person name="Quatrano R.S."/>
            <person name="Boore J.L."/>
        </authorList>
    </citation>
    <scope>NUCLEOTIDE SEQUENCE [LARGE SCALE GENOMIC DNA]</scope>
    <source>
        <strain evidence="5 6">cv. Gransden 2004</strain>
    </source>
</reference>
<evidence type="ECO:0000256" key="1">
    <source>
        <dbReference type="ARBA" id="ARBA00004906"/>
    </source>
</evidence>
<dbReference type="EMBL" id="ABEU02000014">
    <property type="status" value="NOT_ANNOTATED_CDS"/>
    <property type="molecule type" value="Genomic_DNA"/>
</dbReference>
<dbReference type="Pfam" id="PF12796">
    <property type="entry name" value="Ank_2"/>
    <property type="match status" value="1"/>
</dbReference>
<dbReference type="Gramene" id="Pp3c14_11190V3.6">
    <property type="protein sequence ID" value="Pp3c14_11190V3.6"/>
    <property type="gene ID" value="Pp3c14_11190"/>
</dbReference>
<dbReference type="PROSITE" id="PS50297">
    <property type="entry name" value="ANK_REP_REGION"/>
    <property type="match status" value="1"/>
</dbReference>
<sequence>MQTSQQLNSMSPEDQLLKSLSADFLDLLDRGQAFSDVTFNVEDRHVYAHRCILAARSPFFRTLFCGDTQLMNSAQPRSSLPSVIRVGIVSYDVFMLLLQFLYSGNCNGFFSPQISGRQCKVNSCWHSSCSSAVKFGLELLDAVSFFGLEQLSIIIQTHLGAIAEKASTEDLMRMLIAARYQMENHLWKLCSKVVAKSGLTPEILHKYLPAEIVGELESIRQRSGYALEASSSGNDMLENKTKLMQKALNSSDVELVRLMVMEEGLILDKAFALHYAVNNCSRKVVETLLKVGAANVNLQDQDGETPLHMAAKLGDPEMIALLLDHEANPLMQSVTGATAMDIVQSGAAGVQSAGGYNSKSDQVRFRLCVELLQSAALSYSPPLQVKATRVEIGSPVSIRTEHGSSTLLPDECDNDYHGSMSRMVGGSTQGIHFGNRDVYSSFTHGQVHGREPERAELSDSISKLLSSSAAAFDFSEPHLHAESRNLTSSYSMLETSSLDNRPRKIPRLVVGMQEFPDEREVILRDFSNEPKENFKSVYNATGMKEEVSSGR</sequence>
<evidence type="ECO:0000313" key="5">
    <source>
        <dbReference type="EnsemblPlants" id="Pp3c14_11190V3.5"/>
    </source>
</evidence>
<dbReference type="FunCoup" id="A0A7I4AMR8">
    <property type="interactions" value="141"/>
</dbReference>
<feature type="repeat" description="ANK" evidence="3">
    <location>
        <begin position="302"/>
        <end position="334"/>
    </location>
</feature>
<dbReference type="EnsemblPlants" id="Pp3c14_11190V3.7">
    <property type="protein sequence ID" value="Pp3c14_11190V3.7"/>
    <property type="gene ID" value="Pp3c14_11190"/>
</dbReference>
<dbReference type="EnsemblPlants" id="Pp3c14_11190V3.6">
    <property type="protein sequence ID" value="Pp3c14_11190V3.6"/>
    <property type="gene ID" value="Pp3c14_11190"/>
</dbReference>
<dbReference type="Gramene" id="Pp3c14_11190V3.8">
    <property type="protein sequence ID" value="Pp3c14_11190V3.8"/>
    <property type="gene ID" value="Pp3c14_11190"/>
</dbReference>
<dbReference type="CDD" id="cd18310">
    <property type="entry name" value="BTB_POZ_NPR_plant"/>
    <property type="match status" value="1"/>
</dbReference>
<dbReference type="EnsemblPlants" id="Pp3c14_11190V3.5">
    <property type="protein sequence ID" value="Pp3c14_11190V3.5"/>
    <property type="gene ID" value="Pp3c14_11190"/>
</dbReference>
<dbReference type="InterPro" id="IPR036770">
    <property type="entry name" value="Ankyrin_rpt-contain_sf"/>
</dbReference>
<dbReference type="EnsemblPlants" id="Pp3c14_11190V3.8">
    <property type="protein sequence ID" value="Pp3c14_11190V3.8"/>
    <property type="gene ID" value="Pp3c14_11190"/>
</dbReference>
<dbReference type="GO" id="GO:0000976">
    <property type="term" value="F:transcription cis-regulatory region binding"/>
    <property type="evidence" value="ECO:0000318"/>
    <property type="project" value="GO_Central"/>
</dbReference>
<dbReference type="SMART" id="SM00225">
    <property type="entry name" value="BTB"/>
    <property type="match status" value="1"/>
</dbReference>
<dbReference type="PROSITE" id="PS50088">
    <property type="entry name" value="ANK_REPEAT"/>
    <property type="match status" value="1"/>
</dbReference>
<dbReference type="Gramene" id="Pp3c14_11190V3.5">
    <property type="protein sequence ID" value="Pp3c14_11190V3.5"/>
    <property type="gene ID" value="Pp3c14_11190"/>
</dbReference>
<evidence type="ECO:0000313" key="6">
    <source>
        <dbReference type="Proteomes" id="UP000006727"/>
    </source>
</evidence>
<evidence type="ECO:0000259" key="4">
    <source>
        <dbReference type="PROSITE" id="PS50097"/>
    </source>
</evidence>
<dbReference type="GO" id="GO:0005634">
    <property type="term" value="C:nucleus"/>
    <property type="evidence" value="ECO:0000318"/>
    <property type="project" value="GO_Central"/>
</dbReference>
<dbReference type="SUPFAM" id="SSF48403">
    <property type="entry name" value="Ankyrin repeat"/>
    <property type="match status" value="1"/>
</dbReference>
<dbReference type="InterPro" id="IPR002110">
    <property type="entry name" value="Ankyrin_rpt"/>
</dbReference>
<keyword evidence="3" id="KW-0040">ANK repeat</keyword>
<dbReference type="InterPro" id="IPR044284">
    <property type="entry name" value="NPR5/6"/>
</dbReference>
<dbReference type="PANTHER" id="PTHR46668:SF1">
    <property type="entry name" value="REGULATORY PROTEIN NPR5"/>
    <property type="match status" value="1"/>
</dbReference>
<dbReference type="PROSITE" id="PS50097">
    <property type="entry name" value="BTB"/>
    <property type="match status" value="1"/>
</dbReference>
<accession>A0A7I4AMR8</accession>
<feature type="domain" description="BTB" evidence="4">
    <location>
        <begin position="35"/>
        <end position="105"/>
    </location>
</feature>
<protein>
    <recommendedName>
        <fullName evidence="4">BTB domain-containing protein</fullName>
    </recommendedName>
</protein>
<dbReference type="Gramene" id="Pp3c14_11190V3.7">
    <property type="protein sequence ID" value="Pp3c14_11190V3.7"/>
    <property type="gene ID" value="Pp3c14_11190"/>
</dbReference>
<dbReference type="GO" id="GO:0006355">
    <property type="term" value="P:regulation of DNA-templated transcription"/>
    <property type="evidence" value="ECO:0000318"/>
    <property type="project" value="GO_Central"/>
</dbReference>
<dbReference type="InterPro" id="IPR000210">
    <property type="entry name" value="BTB/POZ_dom"/>
</dbReference>
<evidence type="ECO:0000256" key="2">
    <source>
        <dbReference type="ARBA" id="ARBA00044752"/>
    </source>
</evidence>
<reference evidence="5 6" key="2">
    <citation type="journal article" date="2018" name="Plant J.">
        <title>The Physcomitrella patens chromosome-scale assembly reveals moss genome structure and evolution.</title>
        <authorList>
            <person name="Lang D."/>
            <person name="Ullrich K.K."/>
            <person name="Murat F."/>
            <person name="Fuchs J."/>
            <person name="Jenkins J."/>
            <person name="Haas F.B."/>
            <person name="Piednoel M."/>
            <person name="Gundlach H."/>
            <person name="Van Bel M."/>
            <person name="Meyberg R."/>
            <person name="Vives C."/>
            <person name="Morata J."/>
            <person name="Symeonidi A."/>
            <person name="Hiss M."/>
            <person name="Muchero W."/>
            <person name="Kamisugi Y."/>
            <person name="Saleh O."/>
            <person name="Blanc G."/>
            <person name="Decker E.L."/>
            <person name="van Gessel N."/>
            <person name="Grimwood J."/>
            <person name="Hayes R.D."/>
            <person name="Graham S.W."/>
            <person name="Gunter L.E."/>
            <person name="McDaniel S.F."/>
            <person name="Hoernstein S.N.W."/>
            <person name="Larsson A."/>
            <person name="Li F.W."/>
            <person name="Perroud P.F."/>
            <person name="Phillips J."/>
            <person name="Ranjan P."/>
            <person name="Rokshar D.S."/>
            <person name="Rothfels C.J."/>
            <person name="Schneider L."/>
            <person name="Shu S."/>
            <person name="Stevenson D.W."/>
            <person name="Thummler F."/>
            <person name="Tillich M."/>
            <person name="Villarreal Aguilar J.C."/>
            <person name="Widiez T."/>
            <person name="Wong G.K."/>
            <person name="Wymore A."/>
            <person name="Zhang Y."/>
            <person name="Zimmer A.D."/>
            <person name="Quatrano R.S."/>
            <person name="Mayer K.F.X."/>
            <person name="Goodstein D."/>
            <person name="Casacuberta J.M."/>
            <person name="Vandepoele K."/>
            <person name="Reski R."/>
            <person name="Cuming A.C."/>
            <person name="Tuskan G.A."/>
            <person name="Maumus F."/>
            <person name="Salse J."/>
            <person name="Schmutz J."/>
            <person name="Rensing S.A."/>
        </authorList>
    </citation>
    <scope>NUCLEOTIDE SEQUENCE [LARGE SCALE GENOMIC DNA]</scope>
    <source>
        <strain evidence="5 6">cv. Gransden 2004</strain>
    </source>
</reference>
<dbReference type="PANTHER" id="PTHR46668">
    <property type="entry name" value="BTB/POZ DOMAIN AND ANKYRIN REPEAT-CONTAINING PROTEIN NH5.2"/>
    <property type="match status" value="1"/>
</dbReference>
<comment type="pathway">
    <text evidence="1">Protein modification; protein ubiquitination.</text>
</comment>
<evidence type="ECO:0000256" key="3">
    <source>
        <dbReference type="PROSITE-ProRule" id="PRU00023"/>
    </source>
</evidence>
<dbReference type="Proteomes" id="UP000006727">
    <property type="component" value="Chromosome 14"/>
</dbReference>
<dbReference type="RefSeq" id="XP_024394420.1">
    <property type="nucleotide sequence ID" value="XM_024538652.2"/>
</dbReference>
<name>A0A7I4AMR8_PHYPA</name>
<reference evidence="5" key="3">
    <citation type="submission" date="2020-12" db="UniProtKB">
        <authorList>
            <consortium name="EnsemblPlants"/>
        </authorList>
    </citation>
    <scope>IDENTIFICATION</scope>
</reference>
<dbReference type="KEGG" id="ppp:112291367"/>
<dbReference type="AlphaFoldDB" id="A0A7I4AMR8"/>
<dbReference type="InterPro" id="IPR011333">
    <property type="entry name" value="SKP1/BTB/POZ_sf"/>
</dbReference>
<dbReference type="Pfam" id="PF00651">
    <property type="entry name" value="BTB"/>
    <property type="match status" value="1"/>
</dbReference>
<dbReference type="SUPFAM" id="SSF54695">
    <property type="entry name" value="POZ domain"/>
    <property type="match status" value="1"/>
</dbReference>
<dbReference type="GO" id="GO:0099402">
    <property type="term" value="P:plant organ development"/>
    <property type="evidence" value="ECO:0007669"/>
    <property type="project" value="InterPro"/>
</dbReference>
<dbReference type="Gene3D" id="1.25.40.20">
    <property type="entry name" value="Ankyrin repeat-containing domain"/>
    <property type="match status" value="1"/>
</dbReference>
<dbReference type="OrthoDB" id="45365at2759"/>
<dbReference type="GeneID" id="112291367"/>